<dbReference type="RefSeq" id="WP_301142058.1">
    <property type="nucleotide sequence ID" value="NZ_JAUHQA010000001.1"/>
</dbReference>
<name>A0ABT8GH77_9MICO</name>
<comment type="caution">
    <text evidence="3">The sequence shown here is derived from an EMBL/GenBank/DDBJ whole genome shotgun (WGS) entry which is preliminary data.</text>
</comment>
<dbReference type="EMBL" id="JAUHQA010000001">
    <property type="protein sequence ID" value="MDN4480621.1"/>
    <property type="molecule type" value="Genomic_DNA"/>
</dbReference>
<dbReference type="Proteomes" id="UP001172708">
    <property type="component" value="Unassembled WGS sequence"/>
</dbReference>
<organism evidence="3 4">
    <name type="scientific">Demequina muriae</name>
    <dbReference type="NCBI Taxonomy" id="3051664"/>
    <lineage>
        <taxon>Bacteria</taxon>
        <taxon>Bacillati</taxon>
        <taxon>Actinomycetota</taxon>
        <taxon>Actinomycetes</taxon>
        <taxon>Micrococcales</taxon>
        <taxon>Demequinaceae</taxon>
        <taxon>Demequina</taxon>
    </lineage>
</organism>
<evidence type="ECO:0000256" key="1">
    <source>
        <dbReference type="PROSITE-ProRule" id="PRU00409"/>
    </source>
</evidence>
<proteinExistence type="predicted"/>
<dbReference type="PROSITE" id="PS50975">
    <property type="entry name" value="ATP_GRASP"/>
    <property type="match status" value="1"/>
</dbReference>
<dbReference type="InterPro" id="IPR053191">
    <property type="entry name" value="DcsG_Biosynth_Enzyme"/>
</dbReference>
<dbReference type="PANTHER" id="PTHR39217">
    <property type="match status" value="1"/>
</dbReference>
<accession>A0ABT8GH77</accession>
<dbReference type="Gene3D" id="3.30.470.20">
    <property type="entry name" value="ATP-grasp fold, B domain"/>
    <property type="match status" value="1"/>
</dbReference>
<protein>
    <recommendedName>
        <fullName evidence="2">ATP-grasp domain-containing protein</fullName>
    </recommendedName>
</protein>
<reference evidence="3" key="1">
    <citation type="submission" date="2023-06" db="EMBL/GenBank/DDBJ databases">
        <title>Egi l300058.</title>
        <authorList>
            <person name="Gao L."/>
            <person name="Fang B.-Z."/>
            <person name="Li W.-J."/>
        </authorList>
    </citation>
    <scope>NUCLEOTIDE SEQUENCE</scope>
    <source>
        <strain evidence="3">EGI L300058</strain>
    </source>
</reference>
<dbReference type="PANTHER" id="PTHR39217:SF1">
    <property type="entry name" value="GLUTATHIONE SYNTHETASE"/>
    <property type="match status" value="1"/>
</dbReference>
<sequence length="284" mass="30617">MTSRIAIVTTVEMPVPDADEELLLPLLPEAELVAWDDPNVDWSRYDLTLLRSTWNYTEHLEEFLAWAERVSQVSRLMNPVETIRWNTDKRYLDDLAAQGFATVPTVFVAPGQAADARALEGHVVVKPSVGAGSSGAKMFRDDPAGASAHLASLHDDGRTAMIQPYLSAVDTAGETALIYVGGEFSHAARKAAILSRGMSWSTGLYADEKVVATEATEAERALADRIVATLPDLAYARVDLLPTDTGPVVLELELTEPSLFLALGEGAAERAATSFRALASHPSL</sequence>
<dbReference type="InterPro" id="IPR011761">
    <property type="entry name" value="ATP-grasp"/>
</dbReference>
<evidence type="ECO:0000259" key="2">
    <source>
        <dbReference type="PROSITE" id="PS50975"/>
    </source>
</evidence>
<evidence type="ECO:0000313" key="3">
    <source>
        <dbReference type="EMBL" id="MDN4480621.1"/>
    </source>
</evidence>
<keyword evidence="4" id="KW-1185">Reference proteome</keyword>
<keyword evidence="1" id="KW-0067">ATP-binding</keyword>
<evidence type="ECO:0000313" key="4">
    <source>
        <dbReference type="Proteomes" id="UP001172708"/>
    </source>
</evidence>
<gene>
    <name evidence="3" type="ORF">QQX02_06760</name>
</gene>
<dbReference type="SUPFAM" id="SSF56059">
    <property type="entry name" value="Glutathione synthetase ATP-binding domain-like"/>
    <property type="match status" value="1"/>
</dbReference>
<keyword evidence="1" id="KW-0547">Nucleotide-binding</keyword>
<feature type="domain" description="ATP-grasp" evidence="2">
    <location>
        <begin position="92"/>
        <end position="284"/>
    </location>
</feature>